<dbReference type="EC" id="3.1.4.-" evidence="6"/>
<dbReference type="InterPro" id="IPR003156">
    <property type="entry name" value="DHHA1_dom"/>
</dbReference>
<protein>
    <recommendedName>
        <fullName evidence="6">Cyclic-di-AMP phosphodiesterase</fullName>
        <ecNumber evidence="6">3.1.4.-</ecNumber>
    </recommendedName>
</protein>
<dbReference type="Gene3D" id="3.10.310.30">
    <property type="match status" value="1"/>
</dbReference>
<dbReference type="InterPro" id="IPR014528">
    <property type="entry name" value="GdpP/PdeA"/>
</dbReference>
<comment type="subcellular location">
    <subcellularLocation>
        <location evidence="1">Cell membrane</location>
        <topology evidence="1">Multi-pass membrane protein</topology>
    </subcellularLocation>
</comment>
<dbReference type="InterPro" id="IPR051319">
    <property type="entry name" value="Oligoribo/pAp-PDE_c-di-AMP_PDE"/>
</dbReference>
<gene>
    <name evidence="9" type="ORF">CaldiYA01_15930</name>
</gene>
<dbReference type="PIRSF" id="PIRSF026583">
    <property type="entry name" value="YybT"/>
    <property type="match status" value="1"/>
</dbReference>
<dbReference type="Proteomes" id="UP000663623">
    <property type="component" value="Chromosome"/>
</dbReference>
<keyword evidence="6" id="KW-0378">Hydrolase</keyword>
<dbReference type="PROSITE" id="PS50887">
    <property type="entry name" value="GGDEF"/>
    <property type="match status" value="1"/>
</dbReference>
<dbReference type="InterPro" id="IPR000160">
    <property type="entry name" value="GGDEF_dom"/>
</dbReference>
<dbReference type="RefSeq" id="WP_207178519.1">
    <property type="nucleotide sequence ID" value="NZ_AP024480.1"/>
</dbReference>
<evidence type="ECO:0000256" key="6">
    <source>
        <dbReference type="PIRNR" id="PIRNR026583"/>
    </source>
</evidence>
<evidence type="ECO:0000256" key="5">
    <source>
        <dbReference type="ARBA" id="ARBA00023136"/>
    </source>
</evidence>
<evidence type="ECO:0000313" key="10">
    <source>
        <dbReference type="Proteomes" id="UP000663623"/>
    </source>
</evidence>
<feature type="domain" description="GGDEF" evidence="8">
    <location>
        <begin position="186"/>
        <end position="317"/>
    </location>
</feature>
<comment type="similarity">
    <text evidence="6">Belongs to the GdpP/PdeA phosphodiesterase family.</text>
</comment>
<feature type="transmembrane region" description="Helical" evidence="7">
    <location>
        <begin position="36"/>
        <end position="52"/>
    </location>
</feature>
<accession>A0ABM7NNA8</accession>
<evidence type="ECO:0000259" key="8">
    <source>
        <dbReference type="PROSITE" id="PS50887"/>
    </source>
</evidence>
<keyword evidence="2 6" id="KW-1003">Cell membrane</keyword>
<sequence>MKDKKSHFRFDFSVSQAGFILSLLFDFVILYFNIKIGLICLTLIVLLAIYNVRLNRKKNKQLLEYIETLTLNIDTASKDTLLKFPFPILISEYNGDIIWYNHKFLNTVKNKKLIGKNLKDELPDLYSAVLEGKSKVEKFEYDGNFFDVLITIVEVEEGKNEKRFLNLFYFVDITDFVLLQKKYEIQNVVFGYLTIDNYEDVLNSAPEVSKSSIISEIEKRINDWFYNQIRSDVFLMKYERDKYFFICNNEAFYKMQERRFNILDQIKEVNLYNKIIPTISCGIGIRQDSIFQAQKDAKTALDMALSRGGDQFVIFYDGKFEFFGGKTKEHEKRSKVRSRVMAQTIKEIVKHSDKIFIIGHQYFDLDCLGAAVGLSKLCLNLGKEVYIVLNSYNPTIKSFLQMLLDDPQYQNIIIDQQKALKIKTKTSLLFVVDTQRTSYIDMPQMILEFEKIIVIDHHRRPADWIEQALICYSETYASSVSELVAELLSYEGIKLKKFEAEILLAGIMIDTRGFTKNVGVRTFEVATYLRENDAMPEAIKEYLKEDLESYILKSQLISSLEIIHNNIALVVDYSQVCRDNVIIAKVADELLNIKGIDASFVVCKIENSVLISGRSNGKINVQVILEKIGGGGHLETAGARLENVTIKEAKEILLKAIQEYIDENRNF</sequence>
<proteinExistence type="inferred from homology"/>
<keyword evidence="3 7" id="KW-0812">Transmembrane</keyword>
<dbReference type="SUPFAM" id="SSF64182">
    <property type="entry name" value="DHH phosphoesterases"/>
    <property type="match status" value="1"/>
</dbReference>
<evidence type="ECO:0000256" key="7">
    <source>
        <dbReference type="SAM" id="Phobius"/>
    </source>
</evidence>
<comment type="function">
    <text evidence="6">Has phosphodiesterase (PDE) activity against cyclic-di-AMP (c-di-AMP).</text>
</comment>
<evidence type="ECO:0000256" key="2">
    <source>
        <dbReference type="ARBA" id="ARBA00022475"/>
    </source>
</evidence>
<evidence type="ECO:0000256" key="1">
    <source>
        <dbReference type="ARBA" id="ARBA00004651"/>
    </source>
</evidence>
<dbReference type="InterPro" id="IPR001667">
    <property type="entry name" value="DDH_dom"/>
</dbReference>
<name>A0ABM7NNA8_9FIRM</name>
<dbReference type="InterPro" id="IPR038763">
    <property type="entry name" value="DHH_sf"/>
</dbReference>
<keyword evidence="4 7" id="KW-1133">Transmembrane helix</keyword>
<keyword evidence="5 6" id="KW-0472">Membrane</keyword>
<reference evidence="9 10" key="1">
    <citation type="submission" date="2021-02" db="EMBL/GenBank/DDBJ databases">
        <title>Nitrogen-fixing ability and nitrogen fixation related genes of thermophilic fermentative bacteria in the genus Caldicellulosiruptor.</title>
        <authorList>
            <person name="Chen Y."/>
            <person name="Nishihara A."/>
            <person name="Haruta S."/>
        </authorList>
    </citation>
    <scope>NUCLEOTIDE SEQUENCE [LARGE SCALE GENOMIC DNA]</scope>
    <source>
        <strain evidence="9 10">YA01</strain>
    </source>
</reference>
<organism evidence="9 10">
    <name type="scientific">Caldicellulosiruptor diazotrophicus</name>
    <dbReference type="NCBI Taxonomy" id="2806205"/>
    <lineage>
        <taxon>Bacteria</taxon>
        <taxon>Bacillati</taxon>
        <taxon>Bacillota</taxon>
        <taxon>Bacillota incertae sedis</taxon>
        <taxon>Caldicellulosiruptorales</taxon>
        <taxon>Caldicellulosiruptoraceae</taxon>
        <taxon>Caldicellulosiruptor</taxon>
    </lineage>
</organism>
<comment type="catalytic activity">
    <reaction evidence="6">
        <text>3',3'-c-di-AMP + H2O = 5'-O-phosphonoadenylyl-(3'-&gt;5')-adenosine + H(+)</text>
        <dbReference type="Rhea" id="RHEA:54420"/>
        <dbReference type="ChEBI" id="CHEBI:15377"/>
        <dbReference type="ChEBI" id="CHEBI:15378"/>
        <dbReference type="ChEBI" id="CHEBI:71500"/>
        <dbReference type="ChEBI" id="CHEBI:138171"/>
    </reaction>
</comment>
<dbReference type="PANTHER" id="PTHR47618:SF2">
    <property type="entry name" value="CYCLIC-DI-AMP PHOSPHODIESTERASE GDPP"/>
    <property type="match status" value="1"/>
</dbReference>
<dbReference type="SMART" id="SM00267">
    <property type="entry name" value="GGDEF"/>
    <property type="match status" value="1"/>
</dbReference>
<dbReference type="PANTHER" id="PTHR47618">
    <property type="entry name" value="BIFUNCTIONAL OLIGORIBONUCLEASE AND PAP PHOSPHATASE NRNA"/>
    <property type="match status" value="1"/>
</dbReference>
<keyword evidence="10" id="KW-1185">Reference proteome</keyword>
<dbReference type="Pfam" id="PF01368">
    <property type="entry name" value="DHH"/>
    <property type="match status" value="1"/>
</dbReference>
<evidence type="ECO:0000256" key="3">
    <source>
        <dbReference type="ARBA" id="ARBA00022692"/>
    </source>
</evidence>
<dbReference type="InterPro" id="IPR049553">
    <property type="entry name" value="GdpP-like_PAS"/>
</dbReference>
<dbReference type="Pfam" id="PF21370">
    <property type="entry name" value="PAS_GdpP"/>
    <property type="match status" value="1"/>
</dbReference>
<dbReference type="Gene3D" id="3.30.450.20">
    <property type="entry name" value="PAS domain"/>
    <property type="match status" value="1"/>
</dbReference>
<dbReference type="Pfam" id="PF02272">
    <property type="entry name" value="DHHA1"/>
    <property type="match status" value="1"/>
</dbReference>
<evidence type="ECO:0000256" key="4">
    <source>
        <dbReference type="ARBA" id="ARBA00022989"/>
    </source>
</evidence>
<dbReference type="EMBL" id="AP024480">
    <property type="protein sequence ID" value="BCS81633.1"/>
    <property type="molecule type" value="Genomic_DNA"/>
</dbReference>
<dbReference type="Gene3D" id="3.90.1640.10">
    <property type="entry name" value="inorganic pyrophosphatase (n-terminal core)"/>
    <property type="match status" value="1"/>
</dbReference>
<evidence type="ECO:0000313" key="9">
    <source>
        <dbReference type="EMBL" id="BCS81633.1"/>
    </source>
</evidence>
<dbReference type="Pfam" id="PF24898">
    <property type="entry name" value="GGDEF_GdpP"/>
    <property type="match status" value="1"/>
</dbReference>